<evidence type="ECO:0000313" key="9">
    <source>
        <dbReference type="Proteomes" id="UP001283361"/>
    </source>
</evidence>
<feature type="region of interest" description="Disordered" evidence="5">
    <location>
        <begin position="2003"/>
        <end position="2121"/>
    </location>
</feature>
<feature type="compositionally biased region" description="Polar residues" evidence="5">
    <location>
        <begin position="2305"/>
        <end position="2325"/>
    </location>
</feature>
<evidence type="ECO:0000256" key="1">
    <source>
        <dbReference type="ARBA" id="ARBA00022723"/>
    </source>
</evidence>
<dbReference type="Proteomes" id="UP001283361">
    <property type="component" value="Unassembled WGS sequence"/>
</dbReference>
<dbReference type="GO" id="GO:0008270">
    <property type="term" value="F:zinc ion binding"/>
    <property type="evidence" value="ECO:0007669"/>
    <property type="project" value="UniProtKB-KW"/>
</dbReference>
<evidence type="ECO:0000256" key="5">
    <source>
        <dbReference type="SAM" id="MobiDB-lite"/>
    </source>
</evidence>
<organism evidence="8 9">
    <name type="scientific">Elysia crispata</name>
    <name type="common">lettuce slug</name>
    <dbReference type="NCBI Taxonomy" id="231223"/>
    <lineage>
        <taxon>Eukaryota</taxon>
        <taxon>Metazoa</taxon>
        <taxon>Spiralia</taxon>
        <taxon>Lophotrochozoa</taxon>
        <taxon>Mollusca</taxon>
        <taxon>Gastropoda</taxon>
        <taxon>Heterobranchia</taxon>
        <taxon>Euthyneura</taxon>
        <taxon>Panpulmonata</taxon>
        <taxon>Sacoglossa</taxon>
        <taxon>Placobranchoidea</taxon>
        <taxon>Plakobranchidae</taxon>
        <taxon>Elysia</taxon>
    </lineage>
</organism>
<feature type="compositionally biased region" description="Polar residues" evidence="5">
    <location>
        <begin position="384"/>
        <end position="406"/>
    </location>
</feature>
<dbReference type="EMBL" id="JAWDGP010004735">
    <property type="protein sequence ID" value="KAK3762257.1"/>
    <property type="molecule type" value="Genomic_DNA"/>
</dbReference>
<dbReference type="InterPro" id="IPR001841">
    <property type="entry name" value="Znf_RING"/>
</dbReference>
<feature type="compositionally biased region" description="Low complexity" evidence="5">
    <location>
        <begin position="1731"/>
        <end position="1742"/>
    </location>
</feature>
<keyword evidence="9" id="KW-1185">Reference proteome</keyword>
<name>A0AAE1D9J0_9GAST</name>
<feature type="compositionally biased region" description="Polar residues" evidence="5">
    <location>
        <begin position="1765"/>
        <end position="1796"/>
    </location>
</feature>
<dbReference type="GO" id="GO:0061630">
    <property type="term" value="F:ubiquitin protein ligase activity"/>
    <property type="evidence" value="ECO:0007669"/>
    <property type="project" value="TreeGrafter"/>
</dbReference>
<dbReference type="CDD" id="cd19756">
    <property type="entry name" value="Bbox2"/>
    <property type="match status" value="1"/>
</dbReference>
<dbReference type="PANTHER" id="PTHR25462:SF305">
    <property type="entry name" value="RING-TYPE DOMAIN-CONTAINING PROTEIN"/>
    <property type="match status" value="1"/>
</dbReference>
<feature type="compositionally biased region" description="Polar residues" evidence="5">
    <location>
        <begin position="1583"/>
        <end position="1594"/>
    </location>
</feature>
<feature type="compositionally biased region" description="Polar residues" evidence="5">
    <location>
        <begin position="1672"/>
        <end position="1681"/>
    </location>
</feature>
<dbReference type="SUPFAM" id="SSF57845">
    <property type="entry name" value="B-box zinc-binding domain"/>
    <property type="match status" value="1"/>
</dbReference>
<comment type="caution">
    <text evidence="8">The sequence shown here is derived from an EMBL/GenBank/DDBJ whole genome shotgun (WGS) entry which is preliminary data.</text>
</comment>
<feature type="compositionally biased region" description="Acidic residues" evidence="5">
    <location>
        <begin position="2090"/>
        <end position="2106"/>
    </location>
</feature>
<feature type="region of interest" description="Disordered" evidence="5">
    <location>
        <begin position="2218"/>
        <end position="2325"/>
    </location>
</feature>
<feature type="compositionally biased region" description="Polar residues" evidence="5">
    <location>
        <begin position="1488"/>
        <end position="1500"/>
    </location>
</feature>
<evidence type="ECO:0000313" key="8">
    <source>
        <dbReference type="EMBL" id="KAK3762257.1"/>
    </source>
</evidence>
<evidence type="ECO:0000259" key="7">
    <source>
        <dbReference type="PROSITE" id="PS50119"/>
    </source>
</evidence>
<keyword evidence="2 4" id="KW-0863">Zinc-finger</keyword>
<feature type="compositionally biased region" description="Polar residues" evidence="5">
    <location>
        <begin position="2218"/>
        <end position="2235"/>
    </location>
</feature>
<feature type="domain" description="RING-type" evidence="6">
    <location>
        <begin position="18"/>
        <end position="71"/>
    </location>
</feature>
<evidence type="ECO:0000256" key="3">
    <source>
        <dbReference type="ARBA" id="ARBA00022833"/>
    </source>
</evidence>
<dbReference type="SMART" id="SM00184">
    <property type="entry name" value="RING"/>
    <property type="match status" value="1"/>
</dbReference>
<dbReference type="Pfam" id="PF00097">
    <property type="entry name" value="zf-C3HC4"/>
    <property type="match status" value="1"/>
</dbReference>
<feature type="region of interest" description="Disordered" evidence="5">
    <location>
        <begin position="1384"/>
        <end position="1521"/>
    </location>
</feature>
<feature type="region of interest" description="Disordered" evidence="5">
    <location>
        <begin position="1555"/>
        <end position="1883"/>
    </location>
</feature>
<keyword evidence="3" id="KW-0862">Zinc</keyword>
<feature type="compositionally biased region" description="Low complexity" evidence="5">
    <location>
        <begin position="1390"/>
        <end position="1400"/>
    </location>
</feature>
<protein>
    <submittedName>
        <fullName evidence="8">Uncharacterized protein</fullName>
    </submittedName>
</protein>
<dbReference type="Gene3D" id="3.30.160.60">
    <property type="entry name" value="Classic Zinc Finger"/>
    <property type="match status" value="1"/>
</dbReference>
<sequence length="2383" mass="259330">MATGTRLMQEISDQFLNCKICFESFREPKTLTCLHTFCLDCLQQQYEQEVSSRSSRFTLYTSRSVTCPLCRKKTELPAGGVRRLPDNFLVCNLNQVLAKRTVSRVPPCDICASVRGRSVEACSKCLDCTKLLCKMCVDLHLGTKVTQQHSLIDLEGEKDIVCKVHTEEMVKFYCEPCGTCICVVCAFQEHKDHDVLSFSDSYAKYRGNLESLLEQCKARAHEVSSRLSVIDKYETVVKDVRDRIRDLAISSIAKVRAKERELMKRIDDVYGGEVQTFVDSRPVLQENLDELQNTVQFTDIMLRDKSVELLLMKRDIEVKMAQLLEPRLGQVPSEPALYDIRFVPGDLMLGKLSFGGEENGEDVETGKLKKKEQYQSKIKDELPENSSNGDSKSKATSPQNGPDVITNCSQTEKFRTQEASTSVCDYIDVSSGSYLKEHRNSAIKHVESTNNGRSPDGCMSNSMDISIVANGTRADRTEMRRENKIYGEPGVSLPSTSAAETPSLLDTVAMNRAKRRAEREARKKLLSGVNSDRAPAPDLVPSTIVDAPMSTIGSNSNGAFVYTPGRTIRSRKIQTEISAFDVQVGVSNTDREFVQTIVQAELVAERLKQEREEMRLLSPRIRDRIRKVRTAEMGVMTAYEVRVVPQMMDKETTSEAVQLKDASMQVFNEACTNYTQTPVVHLESSGMCTDREGQAEKCTGTLNIDLEDKETCTAQIMNESKATWTEGVATSDRATATMTIKHQHRAIGTTPTSTGSRGCQVNPQVSAMYTNTPVVTWADMECQATAQTSSMATMPDPDIEAAYLKHELQAANLSIPDSSVDFLTPPQSPPPRIASAATCDRASDAFYTPTSNKCTETLTIKTVSSSTETSTAKVVDREMGTEETKTVDQWTETYTPTMINTGVTPPRPDTLEVGVATTVVLTDEQATCTDIKSFRDTQTETALVVCDGETLTDPVAHSDAQTSVEVCTESRQCETNLVEVADETSMTDYYNPWEAVDTTTHASQCDTAILKTKETNTTLMKRKTKEVQTSSEPTVCPECGHVGKKENKLIDPGMTLSDQQSLKAFKDSSTMPQAQITQDVGTMAISCNTCNHEYQEMAIQTLQPELYDKSSATSFDIHETFLARALSKEHHDVATSTDSLPFIGLLSEIDVDELIVVPDSPSELVSASTDSTFFDERVIMVDDETSTDCPQSIETGTQTFLSLPSDGDIDIEGKSMSSFGDRDMTFNNELCFTESHDYIENVGHSINISPSRADTTSLSGEDSVVKKPVCSNRNCLSRMDKHLVSIGVNTAPKVTFEKETHTSLDCCQSGNNMTIYVGKMDKGTSTLNRVRIVRVRASGMGKKTKSVDKITMTSRVEQREVGVETDAQQVDGKITECISKLRSVSERLNSPSSPSTSPPSKESFVGGEQTDSVASPTCKGSELSRQTNVKNLLEKTNAILRRKDPSPTRKPQPITTLKPRKSPATITLLPSSGNNSVSEIPENDKNSVDIQSDSDYNSKSLPRGFTSERRSGTVKMGSQPLSPVRLPLNRYNSAPGRIATVPAQTLLLKSNCAAGKLSRSPSPRLSPNNIPISPKGNPPEVASNVSDQETASKSMDSKALSSHPAAIDSIVSKPQKRHPLPSITETRTPSSCSDNSTTSLHSSGSGASKHQSTESFIGKKSSPGANKRYLNGAQTASTGNMSSFSASKSGPKSPLVIPKRLANISIGAPSLPGNNASPNVKDAPKSPALRPKMSMSESMKSPSPKPSKKGTAKDQTSASPKPRSSGLSSNQPTALDPNRLSTQSSTGSAHSRSPSASNLLSVSMADSSSDTASISSRSSKEKIKSSPSKEKIKNSASMETIQSNTSNEIVDGTKPKKSGGIGFMQRFLSKKKKSSEGKKESVAVNTKLCPPTAEAVAALSTLPPPVSAAPTESYAHVPLQHPPHHYIPQLEVKPQSPIHKPSSYVYVNQRLISIQQDNVEEKKASREGKAKSGSILVAHKQAMFANKGGRKDKEDIVKDIKKAEDSAKEDTSRAEEKTEQLKKEAKSKIKPEKGKMQGASGTGAEKDEQPASETAEKDVSKSKDVKTKAKKSEAKKQSHEMTRILVHSSDDDDDEDDDGGESEDDEDGKRYEENKRKDRSVGGDVGLKLRLRKKVYVRMHRSHAGDTIRGIPAVTSDFECQVGGMTSLVTRSPDMASHPLLPELTGTKDKQCQAFALTSDVQCQVINATTEAQCQVRSGAEYNSQSNSKDNTPQGQKHRKKNTTCSASQCRLPSPSTELADAHSQTDVTGAPVTASSSDVCSQTDPVLTSSNSKAPKQEFEPVADSSNVQSQTDVTSTCEPNMPTLTDNTAVQAVISSLDAMNQTDTASTATQWDAKDVSTMTMGRFGGQTAPNLDHSVMPSV</sequence>
<dbReference type="PROSITE" id="PS00518">
    <property type="entry name" value="ZF_RING_1"/>
    <property type="match status" value="1"/>
</dbReference>
<dbReference type="PROSITE" id="PS50089">
    <property type="entry name" value="ZF_RING_2"/>
    <property type="match status" value="1"/>
</dbReference>
<dbReference type="SUPFAM" id="SSF57850">
    <property type="entry name" value="RING/U-box"/>
    <property type="match status" value="1"/>
</dbReference>
<feature type="compositionally biased region" description="Polar residues" evidence="5">
    <location>
        <begin position="1623"/>
        <end position="1655"/>
    </location>
</feature>
<dbReference type="InterPro" id="IPR013083">
    <property type="entry name" value="Znf_RING/FYVE/PHD"/>
</dbReference>
<dbReference type="PROSITE" id="PS50119">
    <property type="entry name" value="ZF_BBOX"/>
    <property type="match status" value="1"/>
</dbReference>
<dbReference type="InterPro" id="IPR018957">
    <property type="entry name" value="Znf_C3HC4_RING-type"/>
</dbReference>
<feature type="compositionally biased region" description="Polar residues" evidence="5">
    <location>
        <begin position="2243"/>
        <end position="2295"/>
    </location>
</feature>
<dbReference type="InterPro" id="IPR047153">
    <property type="entry name" value="TRIM45/56/19-like"/>
</dbReference>
<dbReference type="InterPro" id="IPR000315">
    <property type="entry name" value="Znf_B-box"/>
</dbReference>
<feature type="region of interest" description="Disordered" evidence="5">
    <location>
        <begin position="356"/>
        <end position="406"/>
    </location>
</feature>
<feature type="compositionally biased region" description="Basic and acidic residues" evidence="5">
    <location>
        <begin position="2003"/>
        <end position="2035"/>
    </location>
</feature>
<evidence type="ECO:0000256" key="2">
    <source>
        <dbReference type="ARBA" id="ARBA00022771"/>
    </source>
</evidence>
<dbReference type="SMART" id="SM00336">
    <property type="entry name" value="BBOX"/>
    <property type="match status" value="2"/>
</dbReference>
<feature type="compositionally biased region" description="Low complexity" evidence="5">
    <location>
        <begin position="1682"/>
        <end position="1694"/>
    </location>
</feature>
<feature type="compositionally biased region" description="Basic and acidic residues" evidence="5">
    <location>
        <begin position="364"/>
        <end position="382"/>
    </location>
</feature>
<keyword evidence="1" id="KW-0479">Metal-binding</keyword>
<feature type="compositionally biased region" description="Basic and acidic residues" evidence="5">
    <location>
        <begin position="1818"/>
        <end position="1833"/>
    </location>
</feature>
<accession>A0AAE1D9J0</accession>
<dbReference type="Pfam" id="PF00643">
    <property type="entry name" value="zf-B_box"/>
    <property type="match status" value="1"/>
</dbReference>
<dbReference type="GO" id="GO:0005654">
    <property type="term" value="C:nucleoplasm"/>
    <property type="evidence" value="ECO:0007669"/>
    <property type="project" value="TreeGrafter"/>
</dbReference>
<proteinExistence type="predicted"/>
<dbReference type="PANTHER" id="PTHR25462">
    <property type="entry name" value="BONUS, ISOFORM C-RELATED"/>
    <property type="match status" value="1"/>
</dbReference>
<dbReference type="InterPro" id="IPR017907">
    <property type="entry name" value="Znf_RING_CS"/>
</dbReference>
<feature type="compositionally biased region" description="Basic and acidic residues" evidence="5">
    <location>
        <begin position="2107"/>
        <end position="2121"/>
    </location>
</feature>
<evidence type="ECO:0000256" key="4">
    <source>
        <dbReference type="PROSITE-ProRule" id="PRU00024"/>
    </source>
</evidence>
<reference evidence="8" key="1">
    <citation type="journal article" date="2023" name="G3 (Bethesda)">
        <title>A reference genome for the long-term kleptoplast-retaining sea slug Elysia crispata morphotype clarki.</title>
        <authorList>
            <person name="Eastman K.E."/>
            <person name="Pendleton A.L."/>
            <person name="Shaikh M.A."/>
            <person name="Suttiyut T."/>
            <person name="Ogas R."/>
            <person name="Tomko P."/>
            <person name="Gavelis G."/>
            <person name="Widhalm J.R."/>
            <person name="Wisecaver J.H."/>
        </authorList>
    </citation>
    <scope>NUCLEOTIDE SEQUENCE</scope>
    <source>
        <strain evidence="8">ECLA1</strain>
    </source>
</reference>
<feature type="compositionally biased region" description="Low complexity" evidence="5">
    <location>
        <begin position="1557"/>
        <end position="1574"/>
    </location>
</feature>
<evidence type="ECO:0000259" key="6">
    <source>
        <dbReference type="PROSITE" id="PS50089"/>
    </source>
</evidence>
<gene>
    <name evidence="8" type="ORF">RRG08_009069</name>
</gene>
<feature type="domain" description="B box-type" evidence="7">
    <location>
        <begin position="157"/>
        <end position="198"/>
    </location>
</feature>
<feature type="compositionally biased region" description="Low complexity" evidence="5">
    <location>
        <begin position="1797"/>
        <end position="1817"/>
    </location>
</feature>
<feature type="compositionally biased region" description="Polar residues" evidence="5">
    <location>
        <begin position="1464"/>
        <end position="1478"/>
    </location>
</feature>
<dbReference type="Gene3D" id="3.30.40.10">
    <property type="entry name" value="Zinc/RING finger domain, C3HC4 (zinc finger)"/>
    <property type="match status" value="1"/>
</dbReference>
<feature type="compositionally biased region" description="Basic and acidic residues" evidence="5">
    <location>
        <begin position="2044"/>
        <end position="2082"/>
    </location>
</feature>
<feature type="compositionally biased region" description="Polar residues" evidence="5">
    <location>
        <begin position="1836"/>
        <end position="1848"/>
    </location>
</feature>